<reference evidence="2" key="1">
    <citation type="submission" date="2022-12" db="EMBL/GenBank/DDBJ databases">
        <authorList>
            <person name="Petersen C."/>
        </authorList>
    </citation>
    <scope>NUCLEOTIDE SEQUENCE</scope>
    <source>
        <strain evidence="2">IBT 17660</strain>
    </source>
</reference>
<evidence type="ECO:0000256" key="1">
    <source>
        <dbReference type="SAM" id="MobiDB-lite"/>
    </source>
</evidence>
<accession>A0A9X0BIM6</accession>
<keyword evidence="3" id="KW-1185">Reference proteome</keyword>
<organism evidence="2 3">
    <name type="scientific">Penicillium desertorum</name>
    <dbReference type="NCBI Taxonomy" id="1303715"/>
    <lineage>
        <taxon>Eukaryota</taxon>
        <taxon>Fungi</taxon>
        <taxon>Dikarya</taxon>
        <taxon>Ascomycota</taxon>
        <taxon>Pezizomycotina</taxon>
        <taxon>Eurotiomycetes</taxon>
        <taxon>Eurotiomycetidae</taxon>
        <taxon>Eurotiales</taxon>
        <taxon>Aspergillaceae</taxon>
        <taxon>Penicillium</taxon>
    </lineage>
</organism>
<sequence>MGQGAVSRRGSFGATHDHETDTARPPPGAPYTKAFTSGIKPHILSGMNSKETNEQEDVHQIRFDFDADHELILKAEIQGEFAIILL</sequence>
<dbReference type="Proteomes" id="UP001147760">
    <property type="component" value="Unassembled WGS sequence"/>
</dbReference>
<evidence type="ECO:0000313" key="2">
    <source>
        <dbReference type="EMBL" id="KAJ5466123.1"/>
    </source>
</evidence>
<feature type="region of interest" description="Disordered" evidence="1">
    <location>
        <begin position="1"/>
        <end position="36"/>
    </location>
</feature>
<dbReference type="EMBL" id="JAPWDO010000006">
    <property type="protein sequence ID" value="KAJ5466123.1"/>
    <property type="molecule type" value="Genomic_DNA"/>
</dbReference>
<reference evidence="2" key="2">
    <citation type="journal article" date="2023" name="IMA Fungus">
        <title>Comparative genomic study of the Penicillium genus elucidates a diverse pangenome and 15 lateral gene transfer events.</title>
        <authorList>
            <person name="Petersen C."/>
            <person name="Sorensen T."/>
            <person name="Nielsen M.R."/>
            <person name="Sondergaard T.E."/>
            <person name="Sorensen J.L."/>
            <person name="Fitzpatrick D.A."/>
            <person name="Frisvad J.C."/>
            <person name="Nielsen K.L."/>
        </authorList>
    </citation>
    <scope>NUCLEOTIDE SEQUENCE</scope>
    <source>
        <strain evidence="2">IBT 17660</strain>
    </source>
</reference>
<evidence type="ECO:0000313" key="3">
    <source>
        <dbReference type="Proteomes" id="UP001147760"/>
    </source>
</evidence>
<name>A0A9X0BIM6_9EURO</name>
<comment type="caution">
    <text evidence="2">The sequence shown here is derived from an EMBL/GenBank/DDBJ whole genome shotgun (WGS) entry which is preliminary data.</text>
</comment>
<dbReference type="AlphaFoldDB" id="A0A9X0BIM6"/>
<protein>
    <submittedName>
        <fullName evidence="2">Uncharacterized protein</fullName>
    </submittedName>
</protein>
<gene>
    <name evidence="2" type="ORF">N7530_009910</name>
</gene>
<proteinExistence type="predicted"/>